<dbReference type="GO" id="GO:0019150">
    <property type="term" value="F:D-ribulokinase activity"/>
    <property type="evidence" value="ECO:0007669"/>
    <property type="project" value="TreeGrafter"/>
</dbReference>
<dbReference type="PANTHER" id="PTHR43435:SF4">
    <property type="entry name" value="FGGY CARBOHYDRATE KINASE DOMAIN-CONTAINING PROTEIN"/>
    <property type="match status" value="1"/>
</dbReference>
<accession>A0A484XR04</accession>
<protein>
    <submittedName>
        <fullName evidence="4">FGGY-family pentulose kinase</fullName>
    </submittedName>
</protein>
<reference evidence="4 5" key="1">
    <citation type="submission" date="2019-03" db="EMBL/GenBank/DDBJ databases">
        <authorList>
            <consortium name="Pathogen Informatics"/>
        </authorList>
    </citation>
    <scope>NUCLEOTIDE SEQUENCE [LARGE SCALE GENOMIC DNA]</scope>
    <source>
        <strain evidence="4 5">NCTC12126</strain>
    </source>
</reference>
<name>A0A484XR04_9ENTR</name>
<evidence type="ECO:0000259" key="3">
    <source>
        <dbReference type="Pfam" id="PF02782"/>
    </source>
</evidence>
<dbReference type="SUPFAM" id="SSF53067">
    <property type="entry name" value="Actin-like ATPase domain"/>
    <property type="match status" value="1"/>
</dbReference>
<dbReference type="AlphaFoldDB" id="A0A484XR04"/>
<dbReference type="GO" id="GO:0005737">
    <property type="term" value="C:cytoplasm"/>
    <property type="evidence" value="ECO:0007669"/>
    <property type="project" value="TreeGrafter"/>
</dbReference>
<dbReference type="InterPro" id="IPR018485">
    <property type="entry name" value="FGGY_C"/>
</dbReference>
<gene>
    <name evidence="4" type="ORF">NCTC12126_02199</name>
</gene>
<dbReference type="Proteomes" id="UP000351155">
    <property type="component" value="Unassembled WGS sequence"/>
</dbReference>
<keyword evidence="1" id="KW-0808">Transferase</keyword>
<keyword evidence="2 4" id="KW-0418">Kinase</keyword>
<evidence type="ECO:0000313" key="5">
    <source>
        <dbReference type="Proteomes" id="UP000351155"/>
    </source>
</evidence>
<dbReference type="Gene3D" id="3.30.420.40">
    <property type="match status" value="1"/>
</dbReference>
<dbReference type="GO" id="GO:0019321">
    <property type="term" value="P:pentose metabolic process"/>
    <property type="evidence" value="ECO:0007669"/>
    <property type="project" value="TreeGrafter"/>
</dbReference>
<evidence type="ECO:0000313" key="4">
    <source>
        <dbReference type="EMBL" id="VFS24619.1"/>
    </source>
</evidence>
<dbReference type="PANTHER" id="PTHR43435">
    <property type="entry name" value="RIBULOKINASE"/>
    <property type="match status" value="1"/>
</dbReference>
<organism evidence="4 5">
    <name type="scientific">Enterobacter cancerogenus</name>
    <dbReference type="NCBI Taxonomy" id="69218"/>
    <lineage>
        <taxon>Bacteria</taxon>
        <taxon>Pseudomonadati</taxon>
        <taxon>Pseudomonadota</taxon>
        <taxon>Gammaproteobacteria</taxon>
        <taxon>Enterobacterales</taxon>
        <taxon>Enterobacteriaceae</taxon>
        <taxon>Enterobacter</taxon>
        <taxon>Enterobacter cloacae complex</taxon>
    </lineage>
</organism>
<dbReference type="EMBL" id="CAADIW010000017">
    <property type="protein sequence ID" value="VFS24619.1"/>
    <property type="molecule type" value="Genomic_DNA"/>
</dbReference>
<proteinExistence type="predicted"/>
<evidence type="ECO:0000256" key="2">
    <source>
        <dbReference type="ARBA" id="ARBA00022777"/>
    </source>
</evidence>
<sequence>MIDAHAGGVALTGAQPEGTLALISGTSNCHMLASQTAIFTPGVWGPYWGAMLPGYWLTEGGKAPRARWLTGRCASITPARRCLPKPRRRNAIRSR</sequence>
<dbReference type="Pfam" id="PF02782">
    <property type="entry name" value="FGGY_C"/>
    <property type="match status" value="1"/>
</dbReference>
<feature type="domain" description="Carbohydrate kinase FGGY C-terminal" evidence="3">
    <location>
        <begin position="21"/>
        <end position="61"/>
    </location>
</feature>
<evidence type="ECO:0000256" key="1">
    <source>
        <dbReference type="ARBA" id="ARBA00022679"/>
    </source>
</evidence>
<dbReference type="InterPro" id="IPR043129">
    <property type="entry name" value="ATPase_NBD"/>
</dbReference>